<gene>
    <name evidence="1" type="ORF">BDBG_06340</name>
</gene>
<organism evidence="1 2">
    <name type="scientific">Blastomyces gilchristii (strain SLH14081)</name>
    <name type="common">Blastomyces dermatitidis</name>
    <dbReference type="NCBI Taxonomy" id="559298"/>
    <lineage>
        <taxon>Eukaryota</taxon>
        <taxon>Fungi</taxon>
        <taxon>Dikarya</taxon>
        <taxon>Ascomycota</taxon>
        <taxon>Pezizomycotina</taxon>
        <taxon>Eurotiomycetes</taxon>
        <taxon>Eurotiomycetidae</taxon>
        <taxon>Onygenales</taxon>
        <taxon>Ajellomycetaceae</taxon>
        <taxon>Blastomyces</taxon>
    </lineage>
</organism>
<reference evidence="2" key="1">
    <citation type="journal article" date="2015" name="PLoS Genet.">
        <title>The dynamic genome and transcriptome of the human fungal pathogen Blastomyces and close relative Emmonsia.</title>
        <authorList>
            <person name="Munoz J.F."/>
            <person name="Gauthier G.M."/>
            <person name="Desjardins C.A."/>
            <person name="Gallo J.E."/>
            <person name="Holder J."/>
            <person name="Sullivan T.D."/>
            <person name="Marty A.J."/>
            <person name="Carmen J.C."/>
            <person name="Chen Z."/>
            <person name="Ding L."/>
            <person name="Gujja S."/>
            <person name="Magrini V."/>
            <person name="Misas E."/>
            <person name="Mitreva M."/>
            <person name="Priest M."/>
            <person name="Saif S."/>
            <person name="Whiston E.A."/>
            <person name="Young S."/>
            <person name="Zeng Q."/>
            <person name="Goldman W.E."/>
            <person name="Mardis E.R."/>
            <person name="Taylor J.W."/>
            <person name="McEwen J.G."/>
            <person name="Clay O.K."/>
            <person name="Klein B.S."/>
            <person name="Cuomo C.A."/>
        </authorList>
    </citation>
    <scope>NUCLEOTIDE SEQUENCE [LARGE SCALE GENOMIC DNA]</scope>
    <source>
        <strain evidence="2">SLH14081</strain>
    </source>
</reference>
<dbReference type="EMBL" id="GG657460">
    <property type="protein sequence ID" value="OAT10506.1"/>
    <property type="molecule type" value="Genomic_DNA"/>
</dbReference>
<name>A0A179UQX8_BLAGS</name>
<dbReference type="KEGG" id="bgh:BDBG_06340"/>
<proteinExistence type="predicted"/>
<accession>A0A179UQX8</accession>
<protein>
    <submittedName>
        <fullName evidence="1">Uncharacterized protein</fullName>
    </submittedName>
</protein>
<dbReference type="RefSeq" id="XP_002623492.1">
    <property type="nucleotide sequence ID" value="XM_002623446.2"/>
</dbReference>
<evidence type="ECO:0000313" key="2">
    <source>
        <dbReference type="Proteomes" id="UP000002038"/>
    </source>
</evidence>
<dbReference type="VEuPathDB" id="FungiDB:BDBG_06340"/>
<evidence type="ECO:0000313" key="1">
    <source>
        <dbReference type="EMBL" id="OAT10506.1"/>
    </source>
</evidence>
<sequence length="148" mass="16546">MASQTIEYIWKIARPKNETIARALMHAAYETAIQTDPNTTRVLIRSYIHPSTRTRGKYVKDEPHITVAVKNPQLSLNKQHRSNHGYTPHIRSFDVTRVSPADGLTNDGARSAWPDSVETKVKETIAGPPAVLGPKSQFITWPSEETGE</sequence>
<dbReference type="AlphaFoldDB" id="A0A179UQX8"/>
<keyword evidence="2" id="KW-1185">Reference proteome</keyword>
<dbReference type="Proteomes" id="UP000002038">
    <property type="component" value="Unassembled WGS sequence"/>
</dbReference>
<dbReference type="GeneID" id="8509195"/>
<dbReference type="OrthoDB" id="5315084at2759"/>